<gene>
    <name evidence="1" type="ORF">CO2235_MP100034</name>
</gene>
<dbReference type="EMBL" id="OGUS01000133">
    <property type="protein sequence ID" value="SPC19112.1"/>
    <property type="molecule type" value="Genomic_DNA"/>
</dbReference>
<sequence>MIGSVRRRQSAVGQGGRALEIGIPVQRSAPSALAPGVPGREGRFVVMGAFRTGESGNIIAVAALPGSAGATASHCWPARLRCWFYVAGLACSVYSAQQNWISLATQGNPSL</sequence>
<dbReference type="AlphaFoldDB" id="A0A375GGU1"/>
<organism evidence="1">
    <name type="scientific">Cupriavidus oxalaticus</name>
    <dbReference type="NCBI Taxonomy" id="96344"/>
    <lineage>
        <taxon>Bacteria</taxon>
        <taxon>Pseudomonadati</taxon>
        <taxon>Pseudomonadota</taxon>
        <taxon>Betaproteobacteria</taxon>
        <taxon>Burkholderiales</taxon>
        <taxon>Burkholderiaceae</taxon>
        <taxon>Cupriavidus</taxon>
    </lineage>
</organism>
<reference evidence="1" key="1">
    <citation type="submission" date="2018-01" db="EMBL/GenBank/DDBJ databases">
        <authorList>
            <person name="Clerissi C."/>
        </authorList>
    </citation>
    <scope>NUCLEOTIDE SEQUENCE</scope>
    <source>
        <strain evidence="1">Cupriavidus oxalaticus LMG 2235</strain>
    </source>
</reference>
<accession>A0A375GGU1</accession>
<comment type="caution">
    <text evidence="1">The sequence shown here is derived from an EMBL/GenBank/DDBJ whole genome shotgun (WGS) entry which is preliminary data.</text>
</comment>
<dbReference type="Proteomes" id="UP000256862">
    <property type="component" value="Plasmid CO2235_mp"/>
</dbReference>
<evidence type="ECO:0000313" key="1">
    <source>
        <dbReference type="EMBL" id="SPC19112.1"/>
    </source>
</evidence>
<proteinExistence type="predicted"/>
<name>A0A375GGU1_9BURK</name>
<protein>
    <submittedName>
        <fullName evidence="1">Uncharacterized protein</fullName>
    </submittedName>
</protein>